<dbReference type="FunFam" id="3.40.980.10:FF:000004">
    <property type="entry name" value="Molybdopterin molybdenumtransferase"/>
    <property type="match status" value="1"/>
</dbReference>
<gene>
    <name evidence="13" type="ORF">GOB87_12145</name>
</gene>
<dbReference type="SUPFAM" id="SSF53218">
    <property type="entry name" value="Molybdenum cofactor biosynthesis proteins"/>
    <property type="match status" value="1"/>
</dbReference>
<comment type="catalytic activity">
    <reaction evidence="10">
        <text>adenylyl-molybdopterin + molybdate = Mo-molybdopterin + AMP + H(+)</text>
        <dbReference type="Rhea" id="RHEA:35047"/>
        <dbReference type="ChEBI" id="CHEBI:15378"/>
        <dbReference type="ChEBI" id="CHEBI:36264"/>
        <dbReference type="ChEBI" id="CHEBI:62727"/>
        <dbReference type="ChEBI" id="CHEBI:71302"/>
        <dbReference type="ChEBI" id="CHEBI:456215"/>
        <dbReference type="EC" id="2.10.1.1"/>
    </reaction>
</comment>
<dbReference type="GO" id="GO:0006777">
    <property type="term" value="P:Mo-molybdopterin cofactor biosynthetic process"/>
    <property type="evidence" value="ECO:0007669"/>
    <property type="project" value="UniProtKB-UniRule"/>
</dbReference>
<evidence type="ECO:0000256" key="8">
    <source>
        <dbReference type="ARBA" id="ARBA00022842"/>
    </source>
</evidence>
<dbReference type="RefSeq" id="WP_166317181.1">
    <property type="nucleotide sequence ID" value="NZ_WOTH01000029.1"/>
</dbReference>
<dbReference type="InterPro" id="IPR001453">
    <property type="entry name" value="MoaB/Mog_dom"/>
</dbReference>
<evidence type="ECO:0000256" key="1">
    <source>
        <dbReference type="ARBA" id="ARBA00001946"/>
    </source>
</evidence>
<keyword evidence="6 11" id="KW-0808">Transferase</keyword>
<dbReference type="NCBIfam" id="NF045515">
    <property type="entry name" value="Glp_gephyrin"/>
    <property type="match status" value="1"/>
</dbReference>
<dbReference type="SMART" id="SM00852">
    <property type="entry name" value="MoCF_biosynth"/>
    <property type="match status" value="1"/>
</dbReference>
<evidence type="ECO:0000313" key="14">
    <source>
        <dbReference type="Proteomes" id="UP000597459"/>
    </source>
</evidence>
<dbReference type="Proteomes" id="UP000597459">
    <property type="component" value="Unassembled WGS sequence"/>
</dbReference>
<dbReference type="Pfam" id="PF00994">
    <property type="entry name" value="MoCF_biosynth"/>
    <property type="match status" value="1"/>
</dbReference>
<dbReference type="Gene3D" id="3.40.980.10">
    <property type="entry name" value="MoaB/Mog-like domain"/>
    <property type="match status" value="1"/>
</dbReference>
<name>A0A967EJB7_9PROT</name>
<evidence type="ECO:0000256" key="4">
    <source>
        <dbReference type="ARBA" id="ARBA00010763"/>
    </source>
</evidence>
<evidence type="ECO:0000256" key="10">
    <source>
        <dbReference type="ARBA" id="ARBA00047317"/>
    </source>
</evidence>
<dbReference type="GO" id="GO:0005829">
    <property type="term" value="C:cytosol"/>
    <property type="evidence" value="ECO:0007669"/>
    <property type="project" value="TreeGrafter"/>
</dbReference>
<keyword evidence="5 11" id="KW-0500">Molybdenum</keyword>
<sequence>MIEVSEALTRILSTIAPLGIETVSLMDATGRICAAPVLARLSNPPAAVSAMDGYAVRAADATTGATLRVIGEAPAGHPSDLSVTDGTCLRIFTGSAIPAGADSVLIQENTTREGERITVTEGVTAGRFIRPQGLDFAKGQSLVPAGRRLSARDIGLAAAGNCPWLTVRRRPRVAILSTGDEIVLPGEAPPPGSIVGSAAFMLAALLRRAGAEPVILPVARDTPASLREAASGLGAIDLLLTIGGASVGDYDLVKSALGEEGLVTDFWKIAMRPGKPLMFGHLGATPVIGLPGNPVAAFVCSVVFVLPALRAMTGETVSDDGTEPAVLGCDVPANDHRFDHLRATLVRQPDGTLRATPFARQDSSMMAPLAACDALVLREPHAAAAQKGEVCRIIRFATFVD</sequence>
<dbReference type="InterPro" id="IPR036135">
    <property type="entry name" value="MoeA_linker/N_sf"/>
</dbReference>
<dbReference type="PROSITE" id="PS01079">
    <property type="entry name" value="MOCF_BIOSYNTHESIS_2"/>
    <property type="match status" value="1"/>
</dbReference>
<dbReference type="InterPro" id="IPR008284">
    <property type="entry name" value="MoCF_biosynth_CS"/>
</dbReference>
<evidence type="ECO:0000256" key="5">
    <source>
        <dbReference type="ARBA" id="ARBA00022505"/>
    </source>
</evidence>
<comment type="caution">
    <text evidence="13">The sequence shown here is derived from an EMBL/GenBank/DDBJ whole genome shotgun (WGS) entry which is preliminary data.</text>
</comment>
<dbReference type="Pfam" id="PF03454">
    <property type="entry name" value="MoeA_C"/>
    <property type="match status" value="1"/>
</dbReference>
<evidence type="ECO:0000256" key="2">
    <source>
        <dbReference type="ARBA" id="ARBA00002901"/>
    </source>
</evidence>
<dbReference type="Gene3D" id="2.170.190.11">
    <property type="entry name" value="Molybdopterin biosynthesis moea protein, domain 3"/>
    <property type="match status" value="1"/>
</dbReference>
<organism evidence="13 14">
    <name type="scientific">Acetobacter estunensis</name>
    <dbReference type="NCBI Taxonomy" id="104097"/>
    <lineage>
        <taxon>Bacteria</taxon>
        <taxon>Pseudomonadati</taxon>
        <taxon>Pseudomonadota</taxon>
        <taxon>Alphaproteobacteria</taxon>
        <taxon>Acetobacterales</taxon>
        <taxon>Acetobacteraceae</taxon>
        <taxon>Acetobacter</taxon>
    </lineage>
</organism>
<dbReference type="GO" id="GO:0046872">
    <property type="term" value="F:metal ion binding"/>
    <property type="evidence" value="ECO:0007669"/>
    <property type="project" value="UniProtKB-UniRule"/>
</dbReference>
<proteinExistence type="inferred from homology"/>
<dbReference type="PANTHER" id="PTHR10192">
    <property type="entry name" value="MOLYBDOPTERIN BIOSYNTHESIS PROTEIN"/>
    <property type="match status" value="1"/>
</dbReference>
<evidence type="ECO:0000256" key="7">
    <source>
        <dbReference type="ARBA" id="ARBA00022723"/>
    </source>
</evidence>
<keyword evidence="8 11" id="KW-0460">Magnesium</keyword>
<dbReference type="Pfam" id="PF03453">
    <property type="entry name" value="MoeA_N"/>
    <property type="match status" value="1"/>
</dbReference>
<dbReference type="InterPro" id="IPR036425">
    <property type="entry name" value="MoaB/Mog-like_dom_sf"/>
</dbReference>
<dbReference type="CDD" id="cd00887">
    <property type="entry name" value="MoeA"/>
    <property type="match status" value="1"/>
</dbReference>
<feature type="domain" description="MoaB/Mog" evidence="12">
    <location>
        <begin position="174"/>
        <end position="311"/>
    </location>
</feature>
<evidence type="ECO:0000256" key="11">
    <source>
        <dbReference type="RuleBase" id="RU365090"/>
    </source>
</evidence>
<protein>
    <recommendedName>
        <fullName evidence="11">Molybdopterin molybdenumtransferase</fullName>
        <ecNumber evidence="11">2.10.1.1</ecNumber>
    </recommendedName>
</protein>
<accession>A0A967EJB7</accession>
<reference evidence="13" key="1">
    <citation type="submission" date="2019-11" db="EMBL/GenBank/DDBJ databases">
        <title>Description of new Acetobacter species.</title>
        <authorList>
            <person name="Cleenwerck I."/>
            <person name="Sombolestani A.S."/>
        </authorList>
    </citation>
    <scope>NUCLEOTIDE SEQUENCE</scope>
    <source>
        <strain evidence="13">LMG 1626</strain>
    </source>
</reference>
<dbReference type="SUPFAM" id="SSF63882">
    <property type="entry name" value="MoeA N-terminal region -like"/>
    <property type="match status" value="1"/>
</dbReference>
<keyword evidence="7 11" id="KW-0479">Metal-binding</keyword>
<comment type="similarity">
    <text evidence="4 11">Belongs to the MoeA family.</text>
</comment>
<comment type="cofactor">
    <cofactor evidence="1 11">
        <name>Mg(2+)</name>
        <dbReference type="ChEBI" id="CHEBI:18420"/>
    </cofactor>
</comment>
<comment type="pathway">
    <text evidence="3 11">Cofactor biosynthesis; molybdopterin biosynthesis.</text>
</comment>
<comment type="function">
    <text evidence="2 11">Catalyzes the insertion of molybdate into adenylated molybdopterin with the concomitant release of AMP.</text>
</comment>
<dbReference type="InterPro" id="IPR005111">
    <property type="entry name" value="MoeA_C_domain_IV"/>
</dbReference>
<dbReference type="Gene3D" id="2.40.340.10">
    <property type="entry name" value="MoeA, C-terminal, domain IV"/>
    <property type="match status" value="1"/>
</dbReference>
<evidence type="ECO:0000313" key="13">
    <source>
        <dbReference type="EMBL" id="NHO54684.1"/>
    </source>
</evidence>
<dbReference type="EC" id="2.10.1.1" evidence="11"/>
<evidence type="ECO:0000256" key="6">
    <source>
        <dbReference type="ARBA" id="ARBA00022679"/>
    </source>
</evidence>
<dbReference type="EMBL" id="WOTH01000029">
    <property type="protein sequence ID" value="NHO54684.1"/>
    <property type="molecule type" value="Genomic_DNA"/>
</dbReference>
<dbReference type="PANTHER" id="PTHR10192:SF5">
    <property type="entry name" value="GEPHYRIN"/>
    <property type="match status" value="1"/>
</dbReference>
<keyword evidence="9 11" id="KW-0501">Molybdenum cofactor biosynthesis</keyword>
<dbReference type="InterPro" id="IPR005110">
    <property type="entry name" value="MoeA_linker/N"/>
</dbReference>
<dbReference type="SUPFAM" id="SSF63867">
    <property type="entry name" value="MoeA C-terminal domain-like"/>
    <property type="match status" value="1"/>
</dbReference>
<evidence type="ECO:0000256" key="3">
    <source>
        <dbReference type="ARBA" id="ARBA00005046"/>
    </source>
</evidence>
<dbReference type="Gene3D" id="3.90.105.10">
    <property type="entry name" value="Molybdopterin biosynthesis moea protein, domain 2"/>
    <property type="match status" value="1"/>
</dbReference>
<dbReference type="InterPro" id="IPR038987">
    <property type="entry name" value="MoeA-like"/>
</dbReference>
<keyword evidence="14" id="KW-1185">Reference proteome</keyword>
<dbReference type="AlphaFoldDB" id="A0A967EJB7"/>
<evidence type="ECO:0000256" key="9">
    <source>
        <dbReference type="ARBA" id="ARBA00023150"/>
    </source>
</evidence>
<dbReference type="InterPro" id="IPR036688">
    <property type="entry name" value="MoeA_C_domain_IV_sf"/>
</dbReference>
<dbReference type="GO" id="GO:0061599">
    <property type="term" value="F:molybdopterin molybdotransferase activity"/>
    <property type="evidence" value="ECO:0007669"/>
    <property type="project" value="UniProtKB-UniRule"/>
</dbReference>
<evidence type="ECO:0000259" key="12">
    <source>
        <dbReference type="SMART" id="SM00852"/>
    </source>
</evidence>